<proteinExistence type="predicted"/>
<protein>
    <submittedName>
        <fullName evidence="3">RyR domain-containing protein</fullName>
    </submittedName>
</protein>
<feature type="domain" description="Ryanodine receptor Ryr" evidence="2">
    <location>
        <begin position="55"/>
        <end position="112"/>
    </location>
</feature>
<name>A0AA42QDI1_ECTOL</name>
<evidence type="ECO:0000256" key="1">
    <source>
        <dbReference type="SAM" id="MobiDB-lite"/>
    </source>
</evidence>
<dbReference type="EMBL" id="JAOCJE010000002">
    <property type="protein sequence ID" value="MDH1341832.1"/>
    <property type="molecule type" value="Genomic_DNA"/>
</dbReference>
<dbReference type="Proteomes" id="UP001161697">
    <property type="component" value="Unassembled WGS sequence"/>
</dbReference>
<organism evidence="3 4">
    <name type="scientific">Ectopseudomonas oleovorans</name>
    <name type="common">Pseudomonas oleovorans</name>
    <dbReference type="NCBI Taxonomy" id="301"/>
    <lineage>
        <taxon>Bacteria</taxon>
        <taxon>Pseudomonadati</taxon>
        <taxon>Pseudomonadota</taxon>
        <taxon>Gammaproteobacteria</taxon>
        <taxon>Pseudomonadales</taxon>
        <taxon>Pseudomonadaceae</taxon>
        <taxon>Ectopseudomonas</taxon>
    </lineage>
</organism>
<comment type="caution">
    <text evidence="3">The sequence shown here is derived from an EMBL/GenBank/DDBJ whole genome shotgun (WGS) entry which is preliminary data.</text>
</comment>
<dbReference type="AlphaFoldDB" id="A0AA42QDI1"/>
<evidence type="ECO:0000259" key="2">
    <source>
        <dbReference type="Pfam" id="PF02026"/>
    </source>
</evidence>
<accession>A0AA42QDI1</accession>
<dbReference type="Pfam" id="PF02026">
    <property type="entry name" value="RyR"/>
    <property type="match status" value="1"/>
</dbReference>
<dbReference type="Gene3D" id="6.20.350.10">
    <property type="match status" value="1"/>
</dbReference>
<dbReference type="RefSeq" id="WP_279533527.1">
    <property type="nucleotide sequence ID" value="NZ_CP104579.1"/>
</dbReference>
<evidence type="ECO:0000313" key="4">
    <source>
        <dbReference type="Proteomes" id="UP001161697"/>
    </source>
</evidence>
<dbReference type="InterPro" id="IPR003032">
    <property type="entry name" value="Ryanodine_rcpt"/>
</dbReference>
<evidence type="ECO:0000313" key="3">
    <source>
        <dbReference type="EMBL" id="MDH1341832.1"/>
    </source>
</evidence>
<sequence>MKVLVIAKVAHAINAAFCLSLGDDSQPTWEDAPEWQQKSAIAGVEMHLANPDATPEQSHESWLAQKVADGWVYGEVKDAEKKTHPCCRPYDELPPEQKSKDYLFRAVVHALKVLPDADEAAAAAVAVALAKVPAGQAAPSAPAGPGKIVVVYIGRKETYTDHLYGTGLSFTQGQERAMPADIARKFLRHPDMFEEGSAKALAEAPAKSDKVEDKDEDDDTTRQLAAAKKLEDENREKENRILDLKQQINIMTKDSLAEYAMTNYQQNLDKRKSVAELRQAVTGMIDQFGVV</sequence>
<gene>
    <name evidence="3" type="ORF">N5J11_22255</name>
</gene>
<feature type="region of interest" description="Disordered" evidence="1">
    <location>
        <begin position="201"/>
        <end position="221"/>
    </location>
</feature>
<reference evidence="3" key="1">
    <citation type="submission" date="2022-09" db="EMBL/GenBank/DDBJ databases">
        <title>Intensive care unit water sources are persistently colonized with multi-drug resistant bacteria and are the site of extensive horizontal gene transfer of antibiotic resistance genes.</title>
        <authorList>
            <person name="Diorio-Toth L."/>
        </authorList>
    </citation>
    <scope>NUCLEOTIDE SEQUENCE</scope>
    <source>
        <strain evidence="3">GD03704</strain>
    </source>
</reference>